<dbReference type="InterPro" id="IPR058520">
    <property type="entry name" value="DUF8207"/>
</dbReference>
<sequence length="314" mass="36342">MDVKAKKELIKVRKAVKRKLQMLKESMVGQNLLLQQAYQPITKSLLHLKSELGEEIKKELKPEVVNWSKVDIPASSTPIKIRKLDPSNAPATILQGPPSFLREESVYEVDPRRDDSEFEQLKKAYIDYINSSRFGEYLEEFDPLPRDYIEGIIKDYEGDRFNTDVVNPRLDKVRYEWDTNKFFIGDSEIDFDGSDVVIDGKFKYTGTVGLYEQLFKLSSEYPTSIKERRDYADILKRTGAVYNLRQQTTKPSKGGGLSLLTYNEKPIEYKYFDDVNELCDRLKLLVASQQAGNTNHENEMQSILEELRESNIIE</sequence>
<evidence type="ECO:0000313" key="2">
    <source>
        <dbReference type="Proteomes" id="UP000192223"/>
    </source>
</evidence>
<organism evidence="2 3">
    <name type="scientific">Agrilus planipennis</name>
    <name type="common">Emerald ash borer</name>
    <name type="synonym">Agrilus marcopoli</name>
    <dbReference type="NCBI Taxonomy" id="224129"/>
    <lineage>
        <taxon>Eukaryota</taxon>
        <taxon>Metazoa</taxon>
        <taxon>Ecdysozoa</taxon>
        <taxon>Arthropoda</taxon>
        <taxon>Hexapoda</taxon>
        <taxon>Insecta</taxon>
        <taxon>Pterygota</taxon>
        <taxon>Neoptera</taxon>
        <taxon>Endopterygota</taxon>
        <taxon>Coleoptera</taxon>
        <taxon>Polyphaga</taxon>
        <taxon>Elateriformia</taxon>
        <taxon>Buprestoidea</taxon>
        <taxon>Buprestidae</taxon>
        <taxon>Agrilinae</taxon>
        <taxon>Agrilus</taxon>
    </lineage>
</organism>
<dbReference type="PANTHER" id="PTHR35374">
    <property type="entry name" value="CYCLIN-DEPENDENT KINASE 11A-LIKE"/>
    <property type="match status" value="1"/>
</dbReference>
<evidence type="ECO:0000313" key="3">
    <source>
        <dbReference type="RefSeq" id="XP_025836061.1"/>
    </source>
</evidence>
<protein>
    <submittedName>
        <fullName evidence="3">Uncharacterized protein LOC112906345</fullName>
    </submittedName>
</protein>
<accession>A0A7F5RJC1</accession>
<reference evidence="3" key="1">
    <citation type="submission" date="2025-08" db="UniProtKB">
        <authorList>
            <consortium name="RefSeq"/>
        </authorList>
    </citation>
    <scope>IDENTIFICATION</scope>
    <source>
        <tissue evidence="3">Entire body</tissue>
    </source>
</reference>
<keyword evidence="2" id="KW-1185">Reference proteome</keyword>
<feature type="domain" description="DUF8207" evidence="1">
    <location>
        <begin position="173"/>
        <end position="251"/>
    </location>
</feature>
<dbReference type="InParanoid" id="A0A7F5RJC1"/>
<dbReference type="RefSeq" id="XP_025836061.1">
    <property type="nucleotide sequence ID" value="XM_025980276.1"/>
</dbReference>
<dbReference type="AlphaFoldDB" id="A0A7F5RJC1"/>
<name>A0A7F5RJC1_AGRPL</name>
<dbReference type="Pfam" id="PF26634">
    <property type="entry name" value="DUF8207"/>
    <property type="match status" value="1"/>
</dbReference>
<dbReference type="PANTHER" id="PTHR35374:SF1">
    <property type="entry name" value="PROTEIN KINASE DOMAIN-CONTAINING PROTEIN"/>
    <property type="match status" value="1"/>
</dbReference>
<dbReference type="OrthoDB" id="6775587at2759"/>
<proteinExistence type="predicted"/>
<evidence type="ECO:0000259" key="1">
    <source>
        <dbReference type="Pfam" id="PF26634"/>
    </source>
</evidence>
<dbReference type="Proteomes" id="UP000192223">
    <property type="component" value="Unplaced"/>
</dbReference>
<dbReference type="GeneID" id="112906345"/>
<dbReference type="KEGG" id="apln:112906345"/>
<gene>
    <name evidence="3" type="primary">LOC112906345</name>
</gene>